<accession>A0A8S5V6N0</accession>
<proteinExistence type="predicted"/>
<protein>
    <submittedName>
        <fullName evidence="1">Glucoamylase BARREL, Starch Binding, Amylose</fullName>
    </submittedName>
</protein>
<dbReference type="EMBL" id="BK016207">
    <property type="protein sequence ID" value="DAG02263.1"/>
    <property type="molecule type" value="Genomic_DNA"/>
</dbReference>
<name>A0A8S5V6N0_9CAUD</name>
<evidence type="ECO:0000313" key="1">
    <source>
        <dbReference type="EMBL" id="DAG02263.1"/>
    </source>
</evidence>
<sequence>MSFIFEISLTGISNFYFCIKYNCVQKQHVKT</sequence>
<reference evidence="1" key="1">
    <citation type="journal article" date="2021" name="Proc. Natl. Acad. Sci. U.S.A.">
        <title>A Catalog of Tens of Thousands of Viruses from Human Metagenomes Reveals Hidden Associations with Chronic Diseases.</title>
        <authorList>
            <person name="Tisza M.J."/>
            <person name="Buck C.B."/>
        </authorList>
    </citation>
    <scope>NUCLEOTIDE SEQUENCE</scope>
    <source>
        <strain evidence="1">Ctmqu18</strain>
    </source>
</reference>
<organism evidence="1">
    <name type="scientific">Siphoviridae sp. ctmqu18</name>
    <dbReference type="NCBI Taxonomy" id="2825655"/>
    <lineage>
        <taxon>Viruses</taxon>
        <taxon>Duplodnaviria</taxon>
        <taxon>Heunggongvirae</taxon>
        <taxon>Uroviricota</taxon>
        <taxon>Caudoviricetes</taxon>
    </lineage>
</organism>